<dbReference type="SUPFAM" id="SSF52540">
    <property type="entry name" value="P-loop containing nucleoside triphosphate hydrolases"/>
    <property type="match status" value="2"/>
</dbReference>
<feature type="transmembrane region" description="Helical" evidence="12">
    <location>
        <begin position="267"/>
        <end position="288"/>
    </location>
</feature>
<evidence type="ECO:0000256" key="12">
    <source>
        <dbReference type="SAM" id="Phobius"/>
    </source>
</evidence>
<evidence type="ECO:0000256" key="3">
    <source>
        <dbReference type="ARBA" id="ARBA00022448"/>
    </source>
</evidence>
<keyword evidence="4" id="KW-1003">Cell membrane</keyword>
<comment type="similarity">
    <text evidence="2">Belongs to the ABC transporter superfamily. ABCC family. Conjugate transporter (TC 3.A.1.208) subfamily.</text>
</comment>
<evidence type="ECO:0000256" key="11">
    <source>
        <dbReference type="ARBA" id="ARBA00023180"/>
    </source>
</evidence>
<evidence type="ECO:0000256" key="7">
    <source>
        <dbReference type="ARBA" id="ARBA00022741"/>
    </source>
</evidence>
<dbReference type="InterPro" id="IPR003593">
    <property type="entry name" value="AAA+_ATPase"/>
</dbReference>
<keyword evidence="10 12" id="KW-0472">Membrane</keyword>
<dbReference type="GeneID" id="28733002"/>
<comment type="caution">
    <text evidence="15">The sequence shown here is derived from an EMBL/GenBank/DDBJ whole genome shotgun (WGS) entry which is preliminary data.</text>
</comment>
<sequence>MKAAEWIKPFVEEPRHTADEDVGKARRSTIALIASNALVVAIGLACQTGLIIATHVTTSVNILLVTVWALLLPVSIWRPRTGSPALSIAFAGLLLGHAGKLSIESPKLASLPGILGTIPIALSLILLLIEINLPLRSPAWPRHDIAKPDSEPTATLRTPEDNLTIWQWYTVSWMRPLIRLGKKRQLNSSDVWFLGYEFQHRHLHDAFRELKGSVLRRVLRANWMDLVLLTLLAFAELAADFASPFILQAILKAMDNLAYDKAPAIRYALLMLVVRLVDAQVEVLALWFGRRAYERSRGEMITMLYEKTLKRKIVGEVPEKEVVTMPTPSEPDVSLDSSEANTEVADGDSDGLLAGPKGQETVPKTFLSQAIAIAKAFLSRKKPAPTLPEAPQSASVGKILNVLRNDVYEVAQRFWEFQTLVFAPAGFIISVALVWKLLGWASLVGAAVVVLSQILNALLARGLIKWEKLRRQATDDKFRRITQYIEAIRHLRWYGWHPSWLRHVLDARQKELNLKIITQIWNLAIILVNQFGSALLPVAAFFAFTALAGEDLRVDVAFPALQLFIYLQKSLKDIPRLITVLLNAKVSIDRIESFMNEPDKPENPLADSDNQLELKDASFGWPGSMQSVLRNVDLKFPPGLSLVVGRVGAGKTALLQGLLGELDLQQGHLVKPADTPIAYCLQTPWLESMTIRDNILFNTPYDDDRYKRTVDACALTPDLATFPQGDLSAIGENGIGLSGGQKARVALARAVYSRAPILLLDDPISALDQQTAEWIVKRCLIGDLVEGRTIVLATHRTDLCQSVAVQTIKVSGATAEVVEGDFQAEDYDLTQVVSDRRSDEEQKQVEQAAIRDKFEDEEHREHGGVQFSVYWVYVKAGRLKWWYALAIFASLFQFLNVAESWFLKEWGEAYNRGREQLVGVLTFPANIRILETPLSGIFRRLPNPSDNVYPWLKGYLLVVSIGPLALIISQAFVVLITYLAGKKLFQEMMERVSDAPFRYYDVTPIGRLLNRLISDVGVLDGGISNQLWVVIFQGVAWLASVFVFAGVTPTFLVFSILLTATFVWIFLQFLPSSQSLRRLEMVSLSPLISNFGALLGGLTTVRAFCAEPAFLSRVIGVVDEFQKNDHFYWSLQGWLMYRFDVLSCFSTFALTMLAVYSDLTPGLTAFVLVAAQRFVASTHQLCRSYGQLQLDFVSVERVVELLQLDVEPPGDVKPPASWPKYGAQIEFENVTIRYTPEAAPAVSDISLVLEGGKHTAIVGRTGSGKSTLSLALLATTPLSTGRIMIDGIDISRVDKTTLRSRITFLAQDPILFPGSLRFNLDPQSEYSDSECLSALSLACLDTRRFTLEFEVAAHGHNLSQGQRQLVSLARALLRKSAVVIMDEATASVDLETAERVYSVVKNELQRNGSTVVSVAHRRGAMEGVDGSVVLVGGKVDNVDGCVSQPVV</sequence>
<feature type="transmembrane region" description="Helical" evidence="12">
    <location>
        <begin position="84"/>
        <end position="103"/>
    </location>
</feature>
<dbReference type="EMBL" id="LFJN01000037">
    <property type="protein sequence ID" value="KPI35721.1"/>
    <property type="molecule type" value="Genomic_DNA"/>
</dbReference>
<feature type="transmembrane region" description="Helical" evidence="12">
    <location>
        <begin position="59"/>
        <end position="77"/>
    </location>
</feature>
<feature type="domain" description="ABC transmembrane type-1" evidence="14">
    <location>
        <begin position="884"/>
        <end position="1190"/>
    </location>
</feature>
<keyword evidence="8" id="KW-0067">ATP-binding</keyword>
<evidence type="ECO:0000256" key="1">
    <source>
        <dbReference type="ARBA" id="ARBA00004651"/>
    </source>
</evidence>
<dbReference type="Proteomes" id="UP000038010">
    <property type="component" value="Unassembled WGS sequence"/>
</dbReference>
<dbReference type="CDD" id="cd18596">
    <property type="entry name" value="ABC_6TM_VMR1_D1_like"/>
    <property type="match status" value="1"/>
</dbReference>
<evidence type="ECO:0000256" key="5">
    <source>
        <dbReference type="ARBA" id="ARBA00022692"/>
    </source>
</evidence>
<feature type="transmembrane region" description="Helical" evidence="12">
    <location>
        <begin position="226"/>
        <end position="247"/>
    </location>
</feature>
<dbReference type="InterPro" id="IPR036640">
    <property type="entry name" value="ABC1_TM_sf"/>
</dbReference>
<feature type="transmembrane region" description="Helical" evidence="12">
    <location>
        <begin position="1027"/>
        <end position="1045"/>
    </location>
</feature>
<dbReference type="PANTHER" id="PTHR24223:SF415">
    <property type="entry name" value="FI20190P1"/>
    <property type="match status" value="1"/>
</dbReference>
<feature type="transmembrane region" description="Helical" evidence="12">
    <location>
        <begin position="955"/>
        <end position="981"/>
    </location>
</feature>
<dbReference type="InterPro" id="IPR027417">
    <property type="entry name" value="P-loop_NTPase"/>
</dbReference>
<feature type="transmembrane region" description="Helical" evidence="12">
    <location>
        <begin position="30"/>
        <end position="53"/>
    </location>
</feature>
<dbReference type="FunFam" id="3.40.50.300:FF:002145">
    <property type="entry name" value="ABC transporter (MsbA subfamily)"/>
    <property type="match status" value="1"/>
</dbReference>
<keyword evidence="9 12" id="KW-1133">Transmembrane helix</keyword>
<dbReference type="GO" id="GO:0005737">
    <property type="term" value="C:cytoplasm"/>
    <property type="evidence" value="ECO:0007669"/>
    <property type="project" value="UniProtKB-ARBA"/>
</dbReference>
<keyword evidence="6" id="KW-0677">Repeat</keyword>
<dbReference type="InterPro" id="IPR050173">
    <property type="entry name" value="ABC_transporter_C-like"/>
</dbReference>
<evidence type="ECO:0000259" key="13">
    <source>
        <dbReference type="PROSITE" id="PS50893"/>
    </source>
</evidence>
<feature type="transmembrane region" description="Helical" evidence="12">
    <location>
        <begin position="881"/>
        <end position="903"/>
    </location>
</feature>
<dbReference type="STRING" id="1664694.A0A0N0NID7"/>
<gene>
    <name evidence="15" type="ORF">AB675_1247</name>
</gene>
<evidence type="ECO:0000256" key="4">
    <source>
        <dbReference type="ARBA" id="ARBA00022475"/>
    </source>
</evidence>
<evidence type="ECO:0000313" key="15">
    <source>
        <dbReference type="EMBL" id="KPI35721.1"/>
    </source>
</evidence>
<dbReference type="GO" id="GO:0016887">
    <property type="term" value="F:ATP hydrolysis activity"/>
    <property type="evidence" value="ECO:0007669"/>
    <property type="project" value="InterPro"/>
</dbReference>
<proteinExistence type="inferred from homology"/>
<dbReference type="GO" id="GO:0140359">
    <property type="term" value="F:ABC-type transporter activity"/>
    <property type="evidence" value="ECO:0007669"/>
    <property type="project" value="InterPro"/>
</dbReference>
<dbReference type="OrthoDB" id="6500128at2759"/>
<keyword evidence="7" id="KW-0547">Nucleotide-binding</keyword>
<dbReference type="GO" id="GO:0005886">
    <property type="term" value="C:plasma membrane"/>
    <property type="evidence" value="ECO:0007669"/>
    <property type="project" value="UniProtKB-SubCell"/>
</dbReference>
<evidence type="ECO:0000256" key="6">
    <source>
        <dbReference type="ARBA" id="ARBA00022737"/>
    </source>
</evidence>
<keyword evidence="5 12" id="KW-0812">Transmembrane</keyword>
<feature type="transmembrane region" description="Helical" evidence="12">
    <location>
        <begin position="414"/>
        <end position="435"/>
    </location>
</feature>
<evidence type="ECO:0000256" key="9">
    <source>
        <dbReference type="ARBA" id="ARBA00022989"/>
    </source>
</evidence>
<dbReference type="SUPFAM" id="SSF90123">
    <property type="entry name" value="ABC transporter transmembrane region"/>
    <property type="match status" value="2"/>
</dbReference>
<feature type="transmembrane region" description="Helical" evidence="12">
    <location>
        <begin position="109"/>
        <end position="129"/>
    </location>
</feature>
<dbReference type="InterPro" id="IPR011527">
    <property type="entry name" value="ABC1_TM_dom"/>
</dbReference>
<dbReference type="PANTHER" id="PTHR24223">
    <property type="entry name" value="ATP-BINDING CASSETTE SUB-FAMILY C"/>
    <property type="match status" value="1"/>
</dbReference>
<dbReference type="InterPro" id="IPR003439">
    <property type="entry name" value="ABC_transporter-like_ATP-bd"/>
</dbReference>
<reference evidence="15 16" key="1">
    <citation type="submission" date="2015-06" db="EMBL/GenBank/DDBJ databases">
        <title>Draft genome of the ant-associated black yeast Phialophora attae CBS 131958.</title>
        <authorList>
            <person name="Moreno L.F."/>
            <person name="Stielow B.J."/>
            <person name="de Hoog S."/>
            <person name="Vicente V.A."/>
            <person name="Weiss V.A."/>
            <person name="de Vries M."/>
            <person name="Cruz L.M."/>
            <person name="Souza E.M."/>
        </authorList>
    </citation>
    <scope>NUCLEOTIDE SEQUENCE [LARGE SCALE GENOMIC DNA]</scope>
    <source>
        <strain evidence="15 16">CBS 131958</strain>
    </source>
</reference>
<feature type="transmembrane region" description="Helical" evidence="12">
    <location>
        <begin position="520"/>
        <end position="546"/>
    </location>
</feature>
<dbReference type="Gene3D" id="3.40.50.300">
    <property type="entry name" value="P-loop containing nucleotide triphosphate hydrolases"/>
    <property type="match status" value="2"/>
</dbReference>
<dbReference type="InterPro" id="IPR017871">
    <property type="entry name" value="ABC_transporter-like_CS"/>
</dbReference>
<dbReference type="SMART" id="SM00382">
    <property type="entry name" value="AAA"/>
    <property type="match status" value="2"/>
</dbReference>
<organism evidence="15 16">
    <name type="scientific">Cyphellophora attinorum</name>
    <dbReference type="NCBI Taxonomy" id="1664694"/>
    <lineage>
        <taxon>Eukaryota</taxon>
        <taxon>Fungi</taxon>
        <taxon>Dikarya</taxon>
        <taxon>Ascomycota</taxon>
        <taxon>Pezizomycotina</taxon>
        <taxon>Eurotiomycetes</taxon>
        <taxon>Chaetothyriomycetidae</taxon>
        <taxon>Chaetothyriales</taxon>
        <taxon>Cyphellophoraceae</taxon>
        <taxon>Cyphellophora</taxon>
    </lineage>
</organism>
<keyword evidence="11" id="KW-0325">Glycoprotein</keyword>
<evidence type="ECO:0000256" key="2">
    <source>
        <dbReference type="ARBA" id="ARBA00009726"/>
    </source>
</evidence>
<evidence type="ECO:0000313" key="16">
    <source>
        <dbReference type="Proteomes" id="UP000038010"/>
    </source>
</evidence>
<dbReference type="PROSITE" id="PS00211">
    <property type="entry name" value="ABC_TRANSPORTER_1"/>
    <property type="match status" value="2"/>
</dbReference>
<feature type="domain" description="ABC transporter" evidence="13">
    <location>
        <begin position="1225"/>
        <end position="1447"/>
    </location>
</feature>
<dbReference type="FunFam" id="1.20.1560.10:FF:000013">
    <property type="entry name" value="ABC transporter C family member 2"/>
    <property type="match status" value="1"/>
</dbReference>
<feature type="domain" description="ABC transmembrane type-1" evidence="14">
    <location>
        <begin position="227"/>
        <end position="583"/>
    </location>
</feature>
<dbReference type="VEuPathDB" id="FungiDB:AB675_1247"/>
<comment type="subcellular location">
    <subcellularLocation>
        <location evidence="1">Cell membrane</location>
        <topology evidence="1">Multi-pass membrane protein</topology>
    </subcellularLocation>
</comment>
<dbReference type="Gene3D" id="1.20.1560.10">
    <property type="entry name" value="ABC transporter type 1, transmembrane domain"/>
    <property type="match status" value="2"/>
</dbReference>
<name>A0A0N0NID7_9EURO</name>
<dbReference type="RefSeq" id="XP_017995684.1">
    <property type="nucleotide sequence ID" value="XM_018141122.1"/>
</dbReference>
<dbReference type="Pfam" id="PF00664">
    <property type="entry name" value="ABC_membrane"/>
    <property type="match status" value="2"/>
</dbReference>
<dbReference type="PROSITE" id="PS50893">
    <property type="entry name" value="ABC_TRANSPORTER_2"/>
    <property type="match status" value="2"/>
</dbReference>
<keyword evidence="3" id="KW-0813">Transport</keyword>
<dbReference type="Pfam" id="PF00005">
    <property type="entry name" value="ABC_tran"/>
    <property type="match status" value="2"/>
</dbReference>
<dbReference type="GO" id="GO:0005524">
    <property type="term" value="F:ATP binding"/>
    <property type="evidence" value="ECO:0007669"/>
    <property type="project" value="UniProtKB-KW"/>
</dbReference>
<accession>A0A0N0NID7</accession>
<dbReference type="PROSITE" id="PS50929">
    <property type="entry name" value="ABC_TM1F"/>
    <property type="match status" value="2"/>
</dbReference>
<protein>
    <submittedName>
        <fullName evidence="15">ATP-dependent bile acid permease</fullName>
    </submittedName>
</protein>
<dbReference type="CDD" id="cd03250">
    <property type="entry name" value="ABCC_MRP_domain1"/>
    <property type="match status" value="1"/>
</dbReference>
<evidence type="ECO:0000256" key="10">
    <source>
        <dbReference type="ARBA" id="ARBA00023136"/>
    </source>
</evidence>
<evidence type="ECO:0000256" key="8">
    <source>
        <dbReference type="ARBA" id="ARBA00022840"/>
    </source>
</evidence>
<dbReference type="CDD" id="cd18604">
    <property type="entry name" value="ABC_6TM_VMR1_D2_like"/>
    <property type="match status" value="1"/>
</dbReference>
<feature type="domain" description="ABC transporter" evidence="13">
    <location>
        <begin position="612"/>
        <end position="845"/>
    </location>
</feature>
<feature type="transmembrane region" description="Helical" evidence="12">
    <location>
        <begin position="1051"/>
        <end position="1070"/>
    </location>
</feature>
<keyword evidence="16" id="KW-1185">Reference proteome</keyword>
<evidence type="ECO:0000259" key="14">
    <source>
        <dbReference type="PROSITE" id="PS50929"/>
    </source>
</evidence>
<feature type="transmembrane region" description="Helical" evidence="12">
    <location>
        <begin position="441"/>
        <end position="464"/>
    </location>
</feature>